<gene>
    <name evidence="7" type="ORF">BC008_05325</name>
</gene>
<dbReference type="InterPro" id="IPR050465">
    <property type="entry name" value="UPF0194_transport"/>
</dbReference>
<dbReference type="AlphaFoldDB" id="A0A0V7ZZE0"/>
<keyword evidence="8" id="KW-1185">Reference proteome</keyword>
<proteinExistence type="predicted"/>
<organism evidence="7 8">
    <name type="scientific">Mastigocoleus testarum BC008</name>
    <dbReference type="NCBI Taxonomy" id="371196"/>
    <lineage>
        <taxon>Bacteria</taxon>
        <taxon>Bacillati</taxon>
        <taxon>Cyanobacteriota</taxon>
        <taxon>Cyanophyceae</taxon>
        <taxon>Nostocales</taxon>
        <taxon>Hapalosiphonaceae</taxon>
        <taxon>Mastigocoleus</taxon>
    </lineage>
</organism>
<dbReference type="InterPro" id="IPR058625">
    <property type="entry name" value="MdtA-like_BSH"/>
</dbReference>
<comment type="caution">
    <text evidence="7">The sequence shown here is derived from an EMBL/GenBank/DDBJ whole genome shotgun (WGS) entry which is preliminary data.</text>
</comment>
<dbReference type="EMBL" id="LMTZ01000012">
    <property type="protein sequence ID" value="KST69858.1"/>
    <property type="molecule type" value="Genomic_DNA"/>
</dbReference>
<dbReference type="Gene3D" id="2.40.420.20">
    <property type="match status" value="1"/>
</dbReference>
<dbReference type="Pfam" id="PF25917">
    <property type="entry name" value="BSH_RND"/>
    <property type="match status" value="1"/>
</dbReference>
<dbReference type="Proteomes" id="UP000053372">
    <property type="component" value="Unassembled WGS sequence"/>
</dbReference>
<evidence type="ECO:0000256" key="3">
    <source>
        <dbReference type="SAM" id="Coils"/>
    </source>
</evidence>
<keyword evidence="4" id="KW-0812">Transmembrane</keyword>
<dbReference type="InterPro" id="IPR058637">
    <property type="entry name" value="YknX-like_C"/>
</dbReference>
<dbReference type="PANTHER" id="PTHR32347:SF29">
    <property type="entry name" value="UPF0194 MEMBRANE PROTEIN YBHG"/>
    <property type="match status" value="1"/>
</dbReference>
<dbReference type="GO" id="GO:0030313">
    <property type="term" value="C:cell envelope"/>
    <property type="evidence" value="ECO:0007669"/>
    <property type="project" value="UniProtKB-SubCell"/>
</dbReference>
<dbReference type="PANTHER" id="PTHR32347">
    <property type="entry name" value="EFFLUX SYSTEM COMPONENT YKNX-RELATED"/>
    <property type="match status" value="1"/>
</dbReference>
<evidence type="ECO:0000256" key="4">
    <source>
        <dbReference type="SAM" id="Phobius"/>
    </source>
</evidence>
<comment type="subcellular location">
    <subcellularLocation>
        <location evidence="1">Cell envelope</location>
    </subcellularLocation>
</comment>
<evidence type="ECO:0000313" key="7">
    <source>
        <dbReference type="EMBL" id="KST69858.1"/>
    </source>
</evidence>
<keyword evidence="2 3" id="KW-0175">Coiled coil</keyword>
<feature type="transmembrane region" description="Helical" evidence="4">
    <location>
        <begin position="36"/>
        <end position="53"/>
    </location>
</feature>
<accession>A0A0V7ZZE0</accession>
<evidence type="ECO:0000313" key="8">
    <source>
        <dbReference type="Proteomes" id="UP000053372"/>
    </source>
</evidence>
<feature type="domain" description="YknX-like C-terminal permuted SH3-like" evidence="6">
    <location>
        <begin position="407"/>
        <end position="473"/>
    </location>
</feature>
<sequence>MKQLPLQKQKEQEQINPKSRYQLVQKRIPILSRQQWIYVSLGLATCVLVILALRPTPILVDTKLVERGTLQTTVNAEGKTRIKEDFVISAPVNGRLDRIKLDEGDLVKKGSIVARIDPLPLNSAVNEALGKLAEAKSRRQGVATLRPKSEQLAQARSRISAARANQLQTEAKVTQAKAALKQARHDTKRAKELAAQGVIPSQSRERAELDLVTREESLESATLAARAATKELEVAQAALKVLQKEQRDPDYLLKVYDSQVASIEAQLAKLQDDASRTNIRSPIEGEVLRILQKSSSFVSEGTPIIKVGDPKDLELVIDALSQDALKIKPGNTILIEQGNSDIKDLPTNFLKAKVRLVEPSAFTKVSALGVEEQRVNVIGDFVDPAVNFGDAYRVDVQIVVWESNNILKVPLSSLFRCDRKWCVFVVKNGKAERRFVEIGNRSNYEVEVRQGLGEGEAVILHPNEKIEVGVAVRSNKKNS</sequence>
<dbReference type="Gene3D" id="1.10.287.470">
    <property type="entry name" value="Helix hairpin bin"/>
    <property type="match status" value="1"/>
</dbReference>
<reference evidence="7 8" key="1">
    <citation type="journal article" date="2015" name="Genome Announc.">
        <title>Draft Genome of the Euendolithic (true boring) Cyanobacterium Mastigocoleus testarum strain BC008.</title>
        <authorList>
            <person name="Guida B.S."/>
            <person name="Garcia-Pichel F."/>
        </authorList>
    </citation>
    <scope>NUCLEOTIDE SEQUENCE [LARGE SCALE GENOMIC DNA]</scope>
    <source>
        <strain evidence="7 8">BC008</strain>
    </source>
</reference>
<name>A0A0V7ZZE0_9CYAN</name>
<keyword evidence="4" id="KW-1133">Transmembrane helix</keyword>
<protein>
    <submittedName>
        <fullName evidence="7">RND transporter</fullName>
    </submittedName>
</protein>
<dbReference type="SUPFAM" id="SSF111369">
    <property type="entry name" value="HlyD-like secretion proteins"/>
    <property type="match status" value="1"/>
</dbReference>
<dbReference type="OrthoDB" id="9791520at2"/>
<evidence type="ECO:0000259" key="6">
    <source>
        <dbReference type="Pfam" id="PF25989"/>
    </source>
</evidence>
<dbReference type="Gene3D" id="2.40.50.100">
    <property type="match status" value="1"/>
</dbReference>
<feature type="domain" description="Multidrug resistance protein MdtA-like barrel-sandwich hybrid" evidence="5">
    <location>
        <begin position="88"/>
        <end position="302"/>
    </location>
</feature>
<keyword evidence="4" id="KW-0472">Membrane</keyword>
<evidence type="ECO:0000256" key="2">
    <source>
        <dbReference type="ARBA" id="ARBA00023054"/>
    </source>
</evidence>
<evidence type="ECO:0000259" key="5">
    <source>
        <dbReference type="Pfam" id="PF25917"/>
    </source>
</evidence>
<evidence type="ECO:0000256" key="1">
    <source>
        <dbReference type="ARBA" id="ARBA00004196"/>
    </source>
</evidence>
<dbReference type="RefSeq" id="WP_027842627.1">
    <property type="nucleotide sequence ID" value="NZ_LMTZ01000012.1"/>
</dbReference>
<dbReference type="Pfam" id="PF25989">
    <property type="entry name" value="YknX_C"/>
    <property type="match status" value="1"/>
</dbReference>
<feature type="coiled-coil region" evidence="3">
    <location>
        <begin position="218"/>
        <end position="280"/>
    </location>
</feature>